<dbReference type="EMBL" id="MKKU01000821">
    <property type="protein sequence ID" value="RNF01507.1"/>
    <property type="molecule type" value="Genomic_DNA"/>
</dbReference>
<reference evidence="1 2" key="1">
    <citation type="journal article" date="2018" name="BMC Genomics">
        <title>Genomic comparison of Trypanosoma conorhini and Trypanosoma rangeli to Trypanosoma cruzi strains of high and low virulence.</title>
        <authorList>
            <person name="Bradwell K.R."/>
            <person name="Koparde V.N."/>
            <person name="Matveyev A.V."/>
            <person name="Serrano M.G."/>
            <person name="Alves J.M."/>
            <person name="Parikh H."/>
            <person name="Huang B."/>
            <person name="Lee V."/>
            <person name="Espinosa-Alvarez O."/>
            <person name="Ortiz P.A."/>
            <person name="Costa-Martins A.G."/>
            <person name="Teixeira M.M."/>
            <person name="Buck G.A."/>
        </authorList>
    </citation>
    <scope>NUCLEOTIDE SEQUENCE [LARGE SCALE GENOMIC DNA]</scope>
    <source>
        <strain evidence="1 2">025E</strain>
    </source>
</reference>
<evidence type="ECO:0008006" key="3">
    <source>
        <dbReference type="Google" id="ProtNLM"/>
    </source>
</evidence>
<evidence type="ECO:0000313" key="1">
    <source>
        <dbReference type="EMBL" id="RNF01507.1"/>
    </source>
</evidence>
<evidence type="ECO:0000313" key="2">
    <source>
        <dbReference type="Proteomes" id="UP000284403"/>
    </source>
</evidence>
<comment type="caution">
    <text evidence="1">The sequence shown here is derived from an EMBL/GenBank/DDBJ whole genome shotgun (WGS) entry which is preliminary data.</text>
</comment>
<proteinExistence type="predicted"/>
<gene>
    <name evidence="1" type="ORF">Tco025E_08683</name>
</gene>
<name>A0A422N7P6_9TRYP</name>
<sequence>MELVAELPGRLLTGLALDPHDDVFAICCCSGELLRLNKADDTMIPLMATETSSHALAIDARTGDVYFTDRAENAILRLEAVANPAARAGTNEGADDDGRGEANYTIARCLDGFENKPFIGPTALAFAPDGELFFTDAGAEGDSSFADPVGAVYRTLQGRSQVVPLCSHGLVRPSGVVVAPDKSVYVCEQGANRVLRFVLRGTYYVGSVFAQLQGGMGPSAIAVRPSDGSIFVAQYDVRAAASSPSPNEGGEGAGGLITVLGRDGEVSGVVRTPGPSLRALALDAKGETLYAVEADEASGCSRLYRFQVPSAAQQAQP</sequence>
<dbReference type="PANTHER" id="PTHR47572">
    <property type="entry name" value="LIPOPROTEIN-RELATED"/>
    <property type="match status" value="1"/>
</dbReference>
<dbReference type="PANTHER" id="PTHR47572:SF4">
    <property type="entry name" value="LACTONASE DRP35"/>
    <property type="match status" value="1"/>
</dbReference>
<dbReference type="SUPFAM" id="SSF63829">
    <property type="entry name" value="Calcium-dependent phosphotriesterase"/>
    <property type="match status" value="1"/>
</dbReference>
<dbReference type="GeneID" id="40322294"/>
<dbReference type="InterPro" id="IPR011042">
    <property type="entry name" value="6-blade_b-propeller_TolB-like"/>
</dbReference>
<dbReference type="OrthoDB" id="275418at2759"/>
<dbReference type="Proteomes" id="UP000284403">
    <property type="component" value="Unassembled WGS sequence"/>
</dbReference>
<keyword evidence="2" id="KW-1185">Reference proteome</keyword>
<dbReference type="InterPro" id="IPR051262">
    <property type="entry name" value="SMP-30/CGR1_Lactonase"/>
</dbReference>
<protein>
    <recommendedName>
        <fullName evidence="3">SMP-30/Gluconolactonase/LRE-like region domain-containing protein</fullName>
    </recommendedName>
</protein>
<accession>A0A422N7P6</accession>
<organism evidence="1 2">
    <name type="scientific">Trypanosoma conorhini</name>
    <dbReference type="NCBI Taxonomy" id="83891"/>
    <lineage>
        <taxon>Eukaryota</taxon>
        <taxon>Discoba</taxon>
        <taxon>Euglenozoa</taxon>
        <taxon>Kinetoplastea</taxon>
        <taxon>Metakinetoplastina</taxon>
        <taxon>Trypanosomatida</taxon>
        <taxon>Trypanosomatidae</taxon>
        <taxon>Trypanosoma</taxon>
    </lineage>
</organism>
<dbReference type="Gene3D" id="2.120.10.30">
    <property type="entry name" value="TolB, C-terminal domain"/>
    <property type="match status" value="1"/>
</dbReference>
<dbReference type="RefSeq" id="XP_029224468.1">
    <property type="nucleotide sequence ID" value="XM_029375526.1"/>
</dbReference>
<dbReference type="AlphaFoldDB" id="A0A422N7P6"/>